<feature type="transmembrane region" description="Helical" evidence="1">
    <location>
        <begin position="184"/>
        <end position="210"/>
    </location>
</feature>
<keyword evidence="1" id="KW-0812">Transmembrane</keyword>
<dbReference type="AlphaFoldDB" id="A0A1Z2XRA2"/>
<evidence type="ECO:0000313" key="4">
    <source>
        <dbReference type="Proteomes" id="UP000196710"/>
    </source>
</evidence>
<feature type="transmembrane region" description="Helical" evidence="1">
    <location>
        <begin position="43"/>
        <end position="61"/>
    </location>
</feature>
<evidence type="ECO:0000313" key="3">
    <source>
        <dbReference type="EMBL" id="QQR30244.1"/>
    </source>
</evidence>
<reference evidence="4" key="2">
    <citation type="submission" date="2017-05" db="EMBL/GenBank/DDBJ databases">
        <title>Improved OligoMM genomes.</title>
        <authorList>
            <person name="Garzetti D."/>
        </authorList>
    </citation>
    <scope>NUCLEOTIDE SEQUENCE [LARGE SCALE GENOMIC DNA]</scope>
    <source>
        <strain evidence="4">KB18</strain>
    </source>
</reference>
<name>A0A1Z2XRA2_9FIRM</name>
<reference evidence="2" key="1">
    <citation type="journal article" date="2017" name="Genome Announc.">
        <title>High-Quality Whole-Genome Sequences of the Oligo-Mouse-Microbiota Bacterial Community.</title>
        <authorList>
            <person name="Garzetti D."/>
            <person name="Brugiroux S."/>
            <person name="Bunk B."/>
            <person name="Pukall R."/>
            <person name="McCoy K.D."/>
            <person name="Macpherson A.J."/>
            <person name="Stecher B."/>
        </authorList>
    </citation>
    <scope>NUCLEOTIDE SEQUENCE</scope>
    <source>
        <strain evidence="2">KB18</strain>
    </source>
</reference>
<dbReference type="RefSeq" id="WP_066541225.1">
    <property type="nucleotide sequence ID" value="NZ_CP021422.1"/>
</dbReference>
<evidence type="ECO:0000313" key="2">
    <source>
        <dbReference type="EMBL" id="ASB40964.1"/>
    </source>
</evidence>
<dbReference type="EMBL" id="CP065321">
    <property type="protein sequence ID" value="QQR30244.1"/>
    <property type="molecule type" value="Genomic_DNA"/>
</dbReference>
<evidence type="ECO:0000313" key="5">
    <source>
        <dbReference type="Proteomes" id="UP000596035"/>
    </source>
</evidence>
<accession>A0A1Z2XRA2</accession>
<protein>
    <submittedName>
        <fullName evidence="2">ABC-2 transporter family protein</fullName>
    </submittedName>
    <submittedName>
        <fullName evidence="3">ABC-2 transporter permease</fullName>
    </submittedName>
</protein>
<gene>
    <name evidence="2" type="ORF">ADH66_10055</name>
    <name evidence="3" type="ORF">I5Q82_00375</name>
</gene>
<dbReference type="Proteomes" id="UP000596035">
    <property type="component" value="Chromosome"/>
</dbReference>
<reference evidence="3 5" key="3">
    <citation type="submission" date="2020-11" db="EMBL/GenBank/DDBJ databases">
        <title>Closed and high quality bacterial genomes of the OMM12 community.</title>
        <authorList>
            <person name="Marbouty M."/>
            <person name="Lamy-Besnier Q."/>
            <person name="Debarbieux L."/>
            <person name="Koszul R."/>
        </authorList>
    </citation>
    <scope>NUCLEOTIDE SEQUENCE [LARGE SCALE GENOMIC DNA]</scope>
    <source>
        <strain evidence="3 5">KB18</strain>
    </source>
</reference>
<keyword evidence="4" id="KW-1185">Reference proteome</keyword>
<dbReference type="Pfam" id="PF13346">
    <property type="entry name" value="ABC2_membrane_5"/>
    <property type="match status" value="1"/>
</dbReference>
<evidence type="ECO:0000256" key="1">
    <source>
        <dbReference type="SAM" id="Phobius"/>
    </source>
</evidence>
<feature type="transmembrane region" description="Helical" evidence="1">
    <location>
        <begin position="82"/>
        <end position="107"/>
    </location>
</feature>
<feature type="transmembrane region" description="Helical" evidence="1">
    <location>
        <begin position="119"/>
        <end position="143"/>
    </location>
</feature>
<dbReference type="EMBL" id="CP021422">
    <property type="protein sequence ID" value="ASB40964.1"/>
    <property type="molecule type" value="Genomic_DNA"/>
</dbReference>
<dbReference type="InterPro" id="IPR025699">
    <property type="entry name" value="ABC2_memb-like"/>
</dbReference>
<proteinExistence type="predicted"/>
<dbReference type="KEGG" id="amur:ADH66_10055"/>
<organism evidence="3 5">
    <name type="scientific">Acutalibacter muris</name>
    <dbReference type="NCBI Taxonomy" id="1796620"/>
    <lineage>
        <taxon>Bacteria</taxon>
        <taxon>Bacillati</taxon>
        <taxon>Bacillota</taxon>
        <taxon>Clostridia</taxon>
        <taxon>Eubacteriales</taxon>
        <taxon>Acutalibacteraceae</taxon>
        <taxon>Acutalibacter</taxon>
    </lineage>
</organism>
<keyword evidence="1" id="KW-1133">Transmembrane helix</keyword>
<keyword evidence="1" id="KW-0472">Membrane</keyword>
<sequence>MKSLILKDLYNIGHNMKSMLLVLVILAVGLISSAGTESYVVASGVICGTMVITTFSFDNMSKWPRYAMIMPVSRKDLVASKFIVLLIFAVGGAIAGLVLGAGGGVLLHKLVLNTEGIVTLLQLSLIGLLYTAICGSISIPLVFKFGAERARMLMIASFIAPSAIFYGIYKLLEGIGIVLTEDMIPMLLCIAPVIVVIWVAVMFKLSCYIFSKQEL</sequence>
<dbReference type="Proteomes" id="UP000196710">
    <property type="component" value="Chromosome"/>
</dbReference>
<feature type="transmembrane region" description="Helical" evidence="1">
    <location>
        <begin position="152"/>
        <end position="172"/>
    </location>
</feature>